<dbReference type="AlphaFoldDB" id="T1JDQ3"/>
<reference evidence="4" key="1">
    <citation type="submission" date="2011-05" db="EMBL/GenBank/DDBJ databases">
        <authorList>
            <person name="Richards S.R."/>
            <person name="Qu J."/>
            <person name="Jiang H."/>
            <person name="Jhangiani S.N."/>
            <person name="Agravi P."/>
            <person name="Goodspeed R."/>
            <person name="Gross S."/>
            <person name="Mandapat C."/>
            <person name="Jackson L."/>
            <person name="Mathew T."/>
            <person name="Pu L."/>
            <person name="Thornton R."/>
            <person name="Saada N."/>
            <person name="Wilczek-Boney K.B."/>
            <person name="Lee S."/>
            <person name="Kovar C."/>
            <person name="Wu Y."/>
            <person name="Scherer S.E."/>
            <person name="Worley K.C."/>
            <person name="Muzny D.M."/>
            <person name="Gibbs R."/>
        </authorList>
    </citation>
    <scope>NUCLEOTIDE SEQUENCE</scope>
    <source>
        <strain evidence="4">Brora</strain>
    </source>
</reference>
<evidence type="ECO:0000313" key="4">
    <source>
        <dbReference type="Proteomes" id="UP000014500"/>
    </source>
</evidence>
<dbReference type="EnsemblMetazoa" id="SMAR011937-RA">
    <property type="protein sequence ID" value="SMAR011937-PA"/>
    <property type="gene ID" value="SMAR011937"/>
</dbReference>
<dbReference type="Proteomes" id="UP000014500">
    <property type="component" value="Unassembled WGS sequence"/>
</dbReference>
<proteinExistence type="inferred from homology"/>
<evidence type="ECO:0000313" key="3">
    <source>
        <dbReference type="EnsemblMetazoa" id="SMAR011937-PA"/>
    </source>
</evidence>
<evidence type="ECO:0000256" key="2">
    <source>
        <dbReference type="ARBA" id="ARBA00019014"/>
    </source>
</evidence>
<dbReference type="Pfam" id="PF03932">
    <property type="entry name" value="CutC"/>
    <property type="match status" value="1"/>
</dbReference>
<dbReference type="InterPro" id="IPR036822">
    <property type="entry name" value="CutC-like_dom_sf"/>
</dbReference>
<keyword evidence="4" id="KW-1185">Reference proteome</keyword>
<dbReference type="InterPro" id="IPR005627">
    <property type="entry name" value="CutC-like"/>
</dbReference>
<name>T1JDQ3_STRMM</name>
<dbReference type="PhylomeDB" id="T1JDQ3"/>
<dbReference type="SUPFAM" id="SSF110395">
    <property type="entry name" value="CutC-like"/>
    <property type="match status" value="1"/>
</dbReference>
<dbReference type="PANTHER" id="PTHR12598">
    <property type="entry name" value="COPPER HOMEOSTASIS PROTEIN CUTC"/>
    <property type="match status" value="1"/>
</dbReference>
<sequence>SISSQVLTYTLHHRIFYHTYVNCPRLSENINSKIGCNFFMMFLEVIATNLEDCKIINQTNNVDRIELCSNLEHGGYTPPYTVIDQCCRTSEIPIRVMTRHTDEDFSCQQKQEFEKIKRDIAHIKKTTAEGIVTGIVSKNGEIDVPRMIELIELAKPLNVTFHRAFDIVSDKLTAIKTLAELGVSTVLTQGGEDVITNNLKVLNSLRGYNVQIQGGSGINLSNYQLVSNYCDAIHVGSAIRIDDTFNTGIDINKLKLFK</sequence>
<protein>
    <recommendedName>
        <fullName evidence="2">Copper homeostasis protein cutC homolog</fullName>
    </recommendedName>
</protein>
<dbReference type="PANTHER" id="PTHR12598:SF0">
    <property type="entry name" value="COPPER HOMEOSTASIS PROTEIN CUTC HOMOLOG"/>
    <property type="match status" value="1"/>
</dbReference>
<dbReference type="HOGENOM" id="CLU_050555_1_1_1"/>
<dbReference type="EMBL" id="JH432108">
    <property type="status" value="NOT_ANNOTATED_CDS"/>
    <property type="molecule type" value="Genomic_DNA"/>
</dbReference>
<organism evidence="3 4">
    <name type="scientific">Strigamia maritima</name>
    <name type="common">European centipede</name>
    <name type="synonym">Geophilus maritimus</name>
    <dbReference type="NCBI Taxonomy" id="126957"/>
    <lineage>
        <taxon>Eukaryota</taxon>
        <taxon>Metazoa</taxon>
        <taxon>Ecdysozoa</taxon>
        <taxon>Arthropoda</taxon>
        <taxon>Myriapoda</taxon>
        <taxon>Chilopoda</taxon>
        <taxon>Pleurostigmophora</taxon>
        <taxon>Geophilomorpha</taxon>
        <taxon>Linotaeniidae</taxon>
        <taxon>Strigamia</taxon>
    </lineage>
</organism>
<dbReference type="GO" id="GO:0005507">
    <property type="term" value="F:copper ion binding"/>
    <property type="evidence" value="ECO:0007669"/>
    <property type="project" value="TreeGrafter"/>
</dbReference>
<evidence type="ECO:0000256" key="1">
    <source>
        <dbReference type="ARBA" id="ARBA00007768"/>
    </source>
</evidence>
<dbReference type="eggNOG" id="KOG4013">
    <property type="taxonomic scope" value="Eukaryota"/>
</dbReference>
<reference evidence="3" key="2">
    <citation type="submission" date="2015-02" db="UniProtKB">
        <authorList>
            <consortium name="EnsemblMetazoa"/>
        </authorList>
    </citation>
    <scope>IDENTIFICATION</scope>
</reference>
<dbReference type="Gene3D" id="3.20.20.380">
    <property type="entry name" value="Copper homeostasis (CutC) domain"/>
    <property type="match status" value="1"/>
</dbReference>
<accession>T1JDQ3</accession>
<comment type="similarity">
    <text evidence="1">Belongs to the CutC family.</text>
</comment>
<dbReference type="STRING" id="126957.T1JDQ3"/>